<gene>
    <name evidence="2" type="ORF">CBW24_01440</name>
</gene>
<dbReference type="RefSeq" id="WP_088662935.1">
    <property type="nucleotide sequence ID" value="NZ_CP021404.1"/>
</dbReference>
<evidence type="ECO:0008006" key="4">
    <source>
        <dbReference type="Google" id="ProtNLM"/>
    </source>
</evidence>
<keyword evidence="3" id="KW-1185">Reference proteome</keyword>
<evidence type="ECO:0000313" key="2">
    <source>
        <dbReference type="EMBL" id="ATI40804.1"/>
    </source>
</evidence>
<feature type="transmembrane region" description="Helical" evidence="1">
    <location>
        <begin position="35"/>
        <end position="53"/>
    </location>
</feature>
<proteinExistence type="predicted"/>
<feature type="transmembrane region" description="Helical" evidence="1">
    <location>
        <begin position="6"/>
        <end position="28"/>
    </location>
</feature>
<dbReference type="OrthoDB" id="7745385at2"/>
<dbReference type="KEGG" id="cmag:CBW24_01440"/>
<reference evidence="2 3" key="1">
    <citation type="submission" date="2017-05" db="EMBL/GenBank/DDBJ databases">
        <title>Comparative genomic and metabolic analysis of manganese-oxidizing mechanisms in Celeribater manganoxidans DY25T: its adaption to the environment of polymetallic nodule.</title>
        <authorList>
            <person name="Wang X."/>
        </authorList>
    </citation>
    <scope>NUCLEOTIDE SEQUENCE [LARGE SCALE GENOMIC DNA]</scope>
    <source>
        <strain evidence="2 3">DY25</strain>
    </source>
</reference>
<dbReference type="Proteomes" id="UP000219050">
    <property type="component" value="Chromosome"/>
</dbReference>
<dbReference type="EMBL" id="CP021404">
    <property type="protein sequence ID" value="ATI40804.1"/>
    <property type="molecule type" value="Genomic_DNA"/>
</dbReference>
<feature type="transmembrane region" description="Helical" evidence="1">
    <location>
        <begin position="59"/>
        <end position="77"/>
    </location>
</feature>
<name>A0A291LVY4_9RHOB</name>
<keyword evidence="1" id="KW-0812">Transmembrane</keyword>
<sequence>MIWSWWIWLAGAVVLAIVEMLVPGYLFLGFALGAAATGLVLLAGGLFGGLVAGTLTGTLLFFAGASLVAWVVLRRLFAPSSGGSVRTFDRDINDD</sequence>
<organism evidence="2 3">
    <name type="scientific">Pacificitalea manganoxidans</name>
    <dbReference type="NCBI Taxonomy" id="1411902"/>
    <lineage>
        <taxon>Bacteria</taxon>
        <taxon>Pseudomonadati</taxon>
        <taxon>Pseudomonadota</taxon>
        <taxon>Alphaproteobacteria</taxon>
        <taxon>Rhodobacterales</taxon>
        <taxon>Paracoccaceae</taxon>
        <taxon>Pacificitalea</taxon>
    </lineage>
</organism>
<evidence type="ECO:0000313" key="3">
    <source>
        <dbReference type="Proteomes" id="UP000219050"/>
    </source>
</evidence>
<protein>
    <recommendedName>
        <fullName evidence="4">Membrane protein implicated in regulation of membrane protease activity</fullName>
    </recommendedName>
</protein>
<keyword evidence="1" id="KW-0472">Membrane</keyword>
<evidence type="ECO:0000256" key="1">
    <source>
        <dbReference type="SAM" id="Phobius"/>
    </source>
</evidence>
<dbReference type="AlphaFoldDB" id="A0A291LVY4"/>
<keyword evidence="1" id="KW-1133">Transmembrane helix</keyword>
<accession>A0A291LVY4</accession>